<dbReference type="AlphaFoldDB" id="A0A8J2EI56"/>
<reference evidence="2" key="1">
    <citation type="submission" date="2021-04" db="EMBL/GenBank/DDBJ databases">
        <authorList>
            <person name="Chebbi M.A.C M."/>
        </authorList>
    </citation>
    <scope>NUCLEOTIDE SEQUENCE</scope>
</reference>
<protein>
    <submittedName>
        <fullName evidence="2">Uncharacterized protein</fullName>
    </submittedName>
</protein>
<keyword evidence="1" id="KW-0472">Membrane</keyword>
<comment type="caution">
    <text evidence="2">The sequence shown here is derived from an EMBL/GenBank/DDBJ whole genome shotgun (WGS) entry which is preliminary data.</text>
</comment>
<proteinExistence type="predicted"/>
<evidence type="ECO:0000313" key="3">
    <source>
        <dbReference type="Proteomes" id="UP000786811"/>
    </source>
</evidence>
<organism evidence="2 3">
    <name type="scientific">Cotesia congregata</name>
    <name type="common">Parasitoid wasp</name>
    <name type="synonym">Apanteles congregatus</name>
    <dbReference type="NCBI Taxonomy" id="51543"/>
    <lineage>
        <taxon>Eukaryota</taxon>
        <taxon>Metazoa</taxon>
        <taxon>Ecdysozoa</taxon>
        <taxon>Arthropoda</taxon>
        <taxon>Hexapoda</taxon>
        <taxon>Insecta</taxon>
        <taxon>Pterygota</taxon>
        <taxon>Neoptera</taxon>
        <taxon>Endopterygota</taxon>
        <taxon>Hymenoptera</taxon>
        <taxon>Apocrita</taxon>
        <taxon>Ichneumonoidea</taxon>
        <taxon>Braconidae</taxon>
        <taxon>Microgastrinae</taxon>
        <taxon>Cotesia</taxon>
    </lineage>
</organism>
<accession>A0A8J2EI56</accession>
<keyword evidence="3" id="KW-1185">Reference proteome</keyword>
<name>A0A8J2EI56_COTCN</name>
<dbReference type="EMBL" id="CAJNRD030001117">
    <property type="protein sequence ID" value="CAG5076556.1"/>
    <property type="molecule type" value="Genomic_DNA"/>
</dbReference>
<gene>
    <name evidence="2" type="ORF">HICCMSTLAB_LOCUS2218</name>
</gene>
<dbReference type="OrthoDB" id="10588827at2759"/>
<evidence type="ECO:0000313" key="2">
    <source>
        <dbReference type="EMBL" id="CAG5076556.1"/>
    </source>
</evidence>
<dbReference type="Proteomes" id="UP000786811">
    <property type="component" value="Unassembled WGS sequence"/>
</dbReference>
<keyword evidence="1" id="KW-0812">Transmembrane</keyword>
<evidence type="ECO:0000256" key="1">
    <source>
        <dbReference type="SAM" id="Phobius"/>
    </source>
</evidence>
<sequence length="261" mass="29846">MPSSPAAFTSMLSTPDPILTIILKALNFSRSSFVRIIVCHIKAPTASFNVDCASQKATVATSFKIGISMEQSRPSSRATNGRMLELNRVVKVRSVERNLRLPQPRRLLINNLGINTGKTSHTHCSVSRDYWLGLMFLELHVVVIFRRFWEKIPKFDKLLLENKDGNDSCTWWCVCFSIVKKPVRAFADRKMPDLLTRGAILYAFTVICMIHSIHYFTYFIIPQALEGTFMFFRVRVATPIKRLSDNGQLCNYVAILIFKFE</sequence>
<keyword evidence="1" id="KW-1133">Transmembrane helix</keyword>
<feature type="transmembrane region" description="Helical" evidence="1">
    <location>
        <begin position="199"/>
        <end position="221"/>
    </location>
</feature>